<dbReference type="AlphaFoldDB" id="A0A0C2MPI7"/>
<protein>
    <submittedName>
        <fullName evidence="4">Required for meiotic nuclear division protein 1</fullName>
    </submittedName>
</protein>
<name>A0A0C2MPI7_THEKT</name>
<sequence length="233" mass="27356">MLARLFSGMPNLRTPYFKSKVSFVSTEKNSKAMPFSKTNQKSKRPANSINTQIKKIDKNLRGKSENWAETIVDKYVVSFALHNSLKLGHLEDELNDLLGDARKIDIHRMSWMKKVVGITYPSIVANLSRLNEIRLELNIDSDLVEDPDFLWDYEEQVSLFRRISYYFDIPKRAGLMNSRLNYVNYILEMHMNICHETRSAFLEIFIILLISIEVISLFVKEFRRYRSNHKPKT</sequence>
<feature type="domain" description="DUF155" evidence="3">
    <location>
        <begin position="56"/>
        <end position="177"/>
    </location>
</feature>
<proteinExistence type="inferred from homology"/>
<keyword evidence="2" id="KW-0472">Membrane</keyword>
<dbReference type="PANTHER" id="PTHR16255">
    <property type="entry name" value="REQUIRED FOR MEIOTIC NUCLEAR DIVISION PROTEIN 1 HOMOLOG"/>
    <property type="match status" value="1"/>
</dbReference>
<dbReference type="InterPro" id="IPR051624">
    <property type="entry name" value="RMD1/Sad1-interacting"/>
</dbReference>
<dbReference type="EMBL" id="JWZT01002592">
    <property type="protein sequence ID" value="KII69111.1"/>
    <property type="molecule type" value="Genomic_DNA"/>
</dbReference>
<keyword evidence="2" id="KW-1133">Transmembrane helix</keyword>
<gene>
    <name evidence="4" type="ORF">RF11_04226</name>
</gene>
<dbReference type="Proteomes" id="UP000031668">
    <property type="component" value="Unassembled WGS sequence"/>
</dbReference>
<dbReference type="PANTHER" id="PTHR16255:SF1">
    <property type="entry name" value="REQUIRED FOR MEIOTIC NUCLEAR DIVISION PROTEIN 1 HOMOLOG"/>
    <property type="match status" value="1"/>
</dbReference>
<evidence type="ECO:0000256" key="1">
    <source>
        <dbReference type="ARBA" id="ARBA00008306"/>
    </source>
</evidence>
<dbReference type="GO" id="GO:0005739">
    <property type="term" value="C:mitochondrion"/>
    <property type="evidence" value="ECO:0007669"/>
    <property type="project" value="UniProtKB-ARBA"/>
</dbReference>
<keyword evidence="5" id="KW-1185">Reference proteome</keyword>
<dbReference type="OrthoDB" id="242766at2759"/>
<evidence type="ECO:0000259" key="3">
    <source>
        <dbReference type="Pfam" id="PF02582"/>
    </source>
</evidence>
<reference evidence="4 5" key="1">
    <citation type="journal article" date="2014" name="Genome Biol. Evol.">
        <title>The genome of the myxosporean Thelohanellus kitauei shows adaptations to nutrient acquisition within its fish host.</title>
        <authorList>
            <person name="Yang Y."/>
            <person name="Xiong J."/>
            <person name="Zhou Z."/>
            <person name="Huo F."/>
            <person name="Miao W."/>
            <person name="Ran C."/>
            <person name="Liu Y."/>
            <person name="Zhang J."/>
            <person name="Feng J."/>
            <person name="Wang M."/>
            <person name="Wang M."/>
            <person name="Wang L."/>
            <person name="Yao B."/>
        </authorList>
    </citation>
    <scope>NUCLEOTIDE SEQUENCE [LARGE SCALE GENOMIC DNA]</scope>
    <source>
        <strain evidence="4">Wuqing</strain>
    </source>
</reference>
<evidence type="ECO:0000313" key="4">
    <source>
        <dbReference type="EMBL" id="KII69111.1"/>
    </source>
</evidence>
<keyword evidence="2" id="KW-0812">Transmembrane</keyword>
<comment type="similarity">
    <text evidence="1">Belongs to the RMD1/sif2 family.</text>
</comment>
<organism evidence="4 5">
    <name type="scientific">Thelohanellus kitauei</name>
    <name type="common">Myxosporean</name>
    <dbReference type="NCBI Taxonomy" id="669202"/>
    <lineage>
        <taxon>Eukaryota</taxon>
        <taxon>Metazoa</taxon>
        <taxon>Cnidaria</taxon>
        <taxon>Myxozoa</taxon>
        <taxon>Myxosporea</taxon>
        <taxon>Bivalvulida</taxon>
        <taxon>Platysporina</taxon>
        <taxon>Myxobolidae</taxon>
        <taxon>Thelohanellus</taxon>
    </lineage>
</organism>
<comment type="caution">
    <text evidence="4">The sequence shown here is derived from an EMBL/GenBank/DDBJ whole genome shotgun (WGS) entry which is preliminary data.</text>
</comment>
<accession>A0A0C2MPI7</accession>
<dbReference type="Pfam" id="PF02582">
    <property type="entry name" value="DUF155"/>
    <property type="match status" value="1"/>
</dbReference>
<feature type="transmembrane region" description="Helical" evidence="2">
    <location>
        <begin position="200"/>
        <end position="219"/>
    </location>
</feature>
<evidence type="ECO:0000313" key="5">
    <source>
        <dbReference type="Proteomes" id="UP000031668"/>
    </source>
</evidence>
<dbReference type="InterPro" id="IPR003734">
    <property type="entry name" value="DUF155"/>
</dbReference>
<evidence type="ECO:0000256" key="2">
    <source>
        <dbReference type="SAM" id="Phobius"/>
    </source>
</evidence>